<keyword evidence="1" id="KW-0804">Transcription</keyword>
<dbReference type="EMBL" id="JPQU01000035">
    <property type="protein sequence ID" value="KFE55229.1"/>
    <property type="molecule type" value="Genomic_DNA"/>
</dbReference>
<dbReference type="InterPro" id="IPR045865">
    <property type="entry name" value="ACT-like_dom_sf"/>
</dbReference>
<dbReference type="PANTHER" id="PTHR34875">
    <property type="entry name" value="UPF0237 PROTEIN MJ1558"/>
    <property type="match status" value="1"/>
</dbReference>
<gene>
    <name evidence="2" type="ORF">IV01_12830</name>
</gene>
<keyword evidence="3" id="KW-1185">Reference proteome</keyword>
<dbReference type="OrthoDB" id="5814713at2"/>
<dbReference type="PATRIC" id="fig|317.175.peg.2673"/>
<dbReference type="PIRSF" id="PIRSF028103">
    <property type="entry name" value="GcvR"/>
    <property type="match status" value="1"/>
</dbReference>
<dbReference type="Proteomes" id="UP000028631">
    <property type="component" value="Unassembled WGS sequence"/>
</dbReference>
<keyword evidence="1" id="KW-0963">Cytoplasm</keyword>
<evidence type="ECO:0000313" key="2">
    <source>
        <dbReference type="EMBL" id="KFE55229.1"/>
    </source>
</evidence>
<dbReference type="Pfam" id="PF13740">
    <property type="entry name" value="ACT_6"/>
    <property type="match status" value="1"/>
</dbReference>
<proteinExistence type="predicted"/>
<dbReference type="InterPro" id="IPR050990">
    <property type="entry name" value="UPF0237/GcvR_regulator"/>
</dbReference>
<accession>A0A085VIG6</accession>
<sequence>MSSTPTVREQFLVISALGANPMELTNVLCRASHESRCSVVSSRLTRHGEYSALILQISGSWDALARLETGLPGLSKKHDFTTSVVRSATLESRPEALPYVAYVSSAYRPDIINELCQFFMDHNVELENLICDTYQAPQTGGTMLNATFTVTLPAGIQISWLRDQFLDFADALNLDALIEPWRPQAPM</sequence>
<protein>
    <recommendedName>
        <fullName evidence="1">Glycine cleavage system transcriptional repressor</fullName>
    </recommendedName>
</protein>
<evidence type="ECO:0000256" key="1">
    <source>
        <dbReference type="PIRNR" id="PIRNR028103"/>
    </source>
</evidence>
<reference evidence="2 3" key="1">
    <citation type="submission" date="2014-07" db="EMBL/GenBank/DDBJ databases">
        <title>Draft Genome Sequences of Environmental Pseudomonas syringae strains.</title>
        <authorList>
            <person name="Baltrus D.A."/>
            <person name="Berge O."/>
            <person name="Morris C."/>
        </authorList>
    </citation>
    <scope>NUCLEOTIDE SEQUENCE [LARGE SCALE GENOMIC DNA]</scope>
    <source>
        <strain evidence="2 3">GAW0119</strain>
    </source>
</reference>
<name>A0A085VIG6_PSESX</name>
<dbReference type="GO" id="GO:0005737">
    <property type="term" value="C:cytoplasm"/>
    <property type="evidence" value="ECO:0007669"/>
    <property type="project" value="UniProtKB-SubCell"/>
</dbReference>
<evidence type="ECO:0000313" key="3">
    <source>
        <dbReference type="Proteomes" id="UP000028631"/>
    </source>
</evidence>
<dbReference type="SUPFAM" id="SSF55021">
    <property type="entry name" value="ACT-like"/>
    <property type="match status" value="2"/>
</dbReference>
<dbReference type="Gene3D" id="3.30.70.260">
    <property type="match status" value="2"/>
</dbReference>
<dbReference type="InterPro" id="IPR016867">
    <property type="entry name" value="GcvR"/>
</dbReference>
<dbReference type="CDD" id="cd04869">
    <property type="entry name" value="ACT_GcvR_2"/>
    <property type="match status" value="1"/>
</dbReference>
<organism evidence="2 3">
    <name type="scientific">Pseudomonas syringae</name>
    <dbReference type="NCBI Taxonomy" id="317"/>
    <lineage>
        <taxon>Bacteria</taxon>
        <taxon>Pseudomonadati</taxon>
        <taxon>Pseudomonadota</taxon>
        <taxon>Gammaproteobacteria</taxon>
        <taxon>Pseudomonadales</taxon>
        <taxon>Pseudomonadaceae</taxon>
        <taxon>Pseudomonas</taxon>
    </lineage>
</organism>
<dbReference type="GO" id="GO:0006355">
    <property type="term" value="P:regulation of DNA-templated transcription"/>
    <property type="evidence" value="ECO:0007669"/>
    <property type="project" value="UniProtKB-UniRule"/>
</dbReference>
<dbReference type="AlphaFoldDB" id="A0A085VIG6"/>
<comment type="subcellular location">
    <subcellularLocation>
        <location evidence="1">Cytoplasm</location>
    </subcellularLocation>
</comment>
<dbReference type="PANTHER" id="PTHR34875:SF5">
    <property type="entry name" value="GLYCINE CLEAVAGE SYSTEM TRANSCRIPTIONAL REPRESSOR"/>
    <property type="match status" value="1"/>
</dbReference>
<keyword evidence="1" id="KW-0678">Repressor</keyword>
<comment type="caution">
    <text evidence="2">The sequence shown here is derived from an EMBL/GenBank/DDBJ whole genome shotgun (WGS) entry which is preliminary data.</text>
</comment>
<dbReference type="RefSeq" id="WP_032628645.1">
    <property type="nucleotide sequence ID" value="NZ_JPQU01000035.1"/>
</dbReference>